<evidence type="ECO:0000256" key="1">
    <source>
        <dbReference type="ARBA" id="ARBA00007613"/>
    </source>
</evidence>
<dbReference type="Gene3D" id="2.20.200.10">
    <property type="entry name" value="Outer membrane efflux proteins (OEP)"/>
    <property type="match status" value="1"/>
</dbReference>
<keyword evidence="5" id="KW-1185">Reference proteome</keyword>
<dbReference type="GO" id="GO:0005886">
    <property type="term" value="C:plasma membrane"/>
    <property type="evidence" value="ECO:0007669"/>
    <property type="project" value="UniProtKB-SubCell"/>
</dbReference>
<sequence>MRRGIPSPGKLPRQGPAPGARASLAAALIVLLAACAGCTSLVPPYERPPLPVPNRYPVDTTPPNQAAAAPIDWRDYFVDTDLQAVIGQALAHNRDLRVAAQRVQEARAAYGVRAADQLPTIAGGATYARFHAPGGILSSQPLTASLYDLTLTQSSWELDFWGRVRSLKEAALELFLASTAARRAVRLSLIAQVADDFLVLRELDERIALTQQTIASRRASLHIFRRRYEVGAISKLDFTQAEILLQQAQSLSAQLEQSRALAAHALDLLVGAPAALRPAQYSLNDDSVLPPGAGLPSDLLENRPDIVAAEHQLRAAHADIGAARAAFFPRIALTSTFGAGSTALGDLFSGGSAIWSFVPSLSVPIFDAGRNRSNLALARAREKEAVAQYEKSIQAAFRDVADALAKAHWLSERIRIERDTLASQTERARLAKLRYDSGAAPFLEVLDAQRDMLTAQQQLIQTRRALLESRVALFVALGGDASRADHASGPSRHDSPNQRGVSP</sequence>
<keyword evidence="2" id="KW-0812">Transmembrane</keyword>
<dbReference type="KEGG" id="ptx:ABW99_00215"/>
<feature type="region of interest" description="Disordered" evidence="3">
    <location>
        <begin position="482"/>
        <end position="503"/>
    </location>
</feature>
<comment type="similarity">
    <text evidence="1 2">Belongs to the outer membrane factor (OMF) (TC 1.B.17) family.</text>
</comment>
<dbReference type="EMBL" id="CP011568">
    <property type="protein sequence ID" value="AKJ66888.1"/>
    <property type="molecule type" value="Genomic_DNA"/>
</dbReference>
<organism evidence="4 5">
    <name type="scientific">Pandoraea thiooxydans</name>
    <dbReference type="NCBI Taxonomy" id="445709"/>
    <lineage>
        <taxon>Bacteria</taxon>
        <taxon>Pseudomonadati</taxon>
        <taxon>Pseudomonadota</taxon>
        <taxon>Betaproteobacteria</taxon>
        <taxon>Burkholderiales</taxon>
        <taxon>Burkholderiaceae</taxon>
        <taxon>Pandoraea</taxon>
    </lineage>
</organism>
<evidence type="ECO:0000313" key="4">
    <source>
        <dbReference type="EMBL" id="AKJ66888.1"/>
    </source>
</evidence>
<evidence type="ECO:0000256" key="3">
    <source>
        <dbReference type="SAM" id="MobiDB-lite"/>
    </source>
</evidence>
<dbReference type="SUPFAM" id="SSF56954">
    <property type="entry name" value="Outer membrane efflux proteins (OEP)"/>
    <property type="match status" value="1"/>
</dbReference>
<comment type="subcellular location">
    <subcellularLocation>
        <location evidence="2">Cell membrane</location>
        <topology evidence="2">Lipid-anchor</topology>
    </subcellularLocation>
</comment>
<proteinExistence type="inferred from homology"/>
<keyword evidence="2" id="KW-0449">Lipoprotein</keyword>
<evidence type="ECO:0000313" key="5">
    <source>
        <dbReference type="Proteomes" id="UP000036700"/>
    </source>
</evidence>
<reference evidence="5" key="1">
    <citation type="submission" date="2015-06" db="EMBL/GenBank/DDBJ databases">
        <authorList>
            <person name="Lim Y.L."/>
            <person name="Ee R."/>
            <person name="Yong D."/>
            <person name="How K.Y."/>
            <person name="Yin W.F."/>
            <person name="Chan K.G."/>
        </authorList>
    </citation>
    <scope>NUCLEOTIDE SEQUENCE [LARGE SCALE GENOMIC DNA]</scope>
    <source>
        <strain evidence="5">DSM 25325</strain>
    </source>
</reference>
<feature type="compositionally biased region" description="Basic and acidic residues" evidence="3">
    <location>
        <begin position="482"/>
        <end position="496"/>
    </location>
</feature>
<dbReference type="PANTHER" id="PTHR30203:SF33">
    <property type="entry name" value="BLR4455 PROTEIN"/>
    <property type="match status" value="1"/>
</dbReference>
<dbReference type="NCBIfam" id="TIGR01845">
    <property type="entry name" value="outer_NodT"/>
    <property type="match status" value="1"/>
</dbReference>
<gene>
    <name evidence="4" type="ORF">ABW99_00215</name>
</gene>
<dbReference type="AlphaFoldDB" id="A0A0G3EIS6"/>
<dbReference type="RefSeq" id="WP_047212407.1">
    <property type="nucleotide sequence ID" value="NZ_CP011568.3"/>
</dbReference>
<dbReference type="Proteomes" id="UP000036700">
    <property type="component" value="Chromosome"/>
</dbReference>
<keyword evidence="2" id="KW-0564">Palmitate</keyword>
<dbReference type="InterPro" id="IPR003423">
    <property type="entry name" value="OMP_efflux"/>
</dbReference>
<dbReference type="PROSITE" id="PS51257">
    <property type="entry name" value="PROKAR_LIPOPROTEIN"/>
    <property type="match status" value="1"/>
</dbReference>
<dbReference type="InterPro" id="IPR010131">
    <property type="entry name" value="MdtP/NodT-like"/>
</dbReference>
<dbReference type="PATRIC" id="fig|445709.3.peg.53"/>
<keyword evidence="2" id="KW-0472">Membrane</keyword>
<evidence type="ECO:0000256" key="2">
    <source>
        <dbReference type="RuleBase" id="RU362097"/>
    </source>
</evidence>
<dbReference type="OrthoDB" id="9770517at2"/>
<dbReference type="STRING" id="445709.ABW99_00215"/>
<dbReference type="Pfam" id="PF02321">
    <property type="entry name" value="OEP"/>
    <property type="match status" value="2"/>
</dbReference>
<dbReference type="Gene3D" id="1.20.1600.10">
    <property type="entry name" value="Outer membrane efflux proteins (OEP)"/>
    <property type="match status" value="1"/>
</dbReference>
<accession>A0A0G3EIS6</accession>
<dbReference type="PANTHER" id="PTHR30203">
    <property type="entry name" value="OUTER MEMBRANE CATION EFFLUX PROTEIN"/>
    <property type="match status" value="1"/>
</dbReference>
<keyword evidence="2" id="KW-1134">Transmembrane beta strand</keyword>
<protein>
    <submittedName>
        <fullName evidence="4">RND transporter</fullName>
    </submittedName>
</protein>
<dbReference type="GO" id="GO:0015562">
    <property type="term" value="F:efflux transmembrane transporter activity"/>
    <property type="evidence" value="ECO:0007669"/>
    <property type="project" value="InterPro"/>
</dbReference>
<name>A0A0G3EIS6_9BURK</name>